<feature type="compositionally biased region" description="Polar residues" evidence="4">
    <location>
        <begin position="784"/>
        <end position="797"/>
    </location>
</feature>
<evidence type="ECO:0000313" key="6">
    <source>
        <dbReference type="EMBL" id="KAH7543219.1"/>
    </source>
</evidence>
<protein>
    <recommendedName>
        <fullName evidence="5">CRC domain-containing protein</fullName>
    </recommendedName>
</protein>
<dbReference type="InterPro" id="IPR044522">
    <property type="entry name" value="TSO1-like"/>
</dbReference>
<dbReference type="GO" id="GO:0003700">
    <property type="term" value="F:DNA-binding transcription factor activity"/>
    <property type="evidence" value="ECO:0007669"/>
    <property type="project" value="InterPro"/>
</dbReference>
<comment type="subcellular location">
    <subcellularLocation>
        <location evidence="1">Nucleus</location>
    </subcellularLocation>
</comment>
<accession>A0A978VWM4</accession>
<dbReference type="Pfam" id="PF03638">
    <property type="entry name" value="TCR"/>
    <property type="match status" value="2"/>
</dbReference>
<dbReference type="PROSITE" id="PS51634">
    <property type="entry name" value="CRC"/>
    <property type="match status" value="1"/>
</dbReference>
<dbReference type="Proteomes" id="UP000813462">
    <property type="component" value="Unassembled WGS sequence"/>
</dbReference>
<dbReference type="EMBL" id="JAEACU010000002">
    <property type="protein sequence ID" value="KAH7543219.1"/>
    <property type="molecule type" value="Genomic_DNA"/>
</dbReference>
<feature type="region of interest" description="Disordered" evidence="4">
    <location>
        <begin position="719"/>
        <end position="752"/>
    </location>
</feature>
<comment type="caution">
    <text evidence="6">The sequence shown here is derived from an EMBL/GenBank/DDBJ whole genome shotgun (WGS) entry which is preliminary data.</text>
</comment>
<dbReference type="PANTHER" id="PTHR46159">
    <property type="entry name" value="PROTEIN TESMIN/TSO1-LIKE CXC 2"/>
    <property type="match status" value="1"/>
</dbReference>
<proteinExistence type="inferred from homology"/>
<dbReference type="GO" id="GO:0005634">
    <property type="term" value="C:nucleus"/>
    <property type="evidence" value="ECO:0007669"/>
    <property type="project" value="UniProtKB-SubCell"/>
</dbReference>
<evidence type="ECO:0000256" key="1">
    <source>
        <dbReference type="ARBA" id="ARBA00004123"/>
    </source>
</evidence>
<reference evidence="6" key="1">
    <citation type="journal article" date="2021" name="Front. Plant Sci.">
        <title>Chromosome-Scale Genome Assembly for Chinese Sour Jujube and Insights Into Its Genome Evolution and Domestication Signature.</title>
        <authorList>
            <person name="Shen L.-Y."/>
            <person name="Luo H."/>
            <person name="Wang X.-L."/>
            <person name="Wang X.-M."/>
            <person name="Qiu X.-J."/>
            <person name="Liu H."/>
            <person name="Zhou S.-S."/>
            <person name="Jia K.-H."/>
            <person name="Nie S."/>
            <person name="Bao Y.-T."/>
            <person name="Zhang R.-G."/>
            <person name="Yun Q.-Z."/>
            <person name="Chai Y.-H."/>
            <person name="Lu J.-Y."/>
            <person name="Li Y."/>
            <person name="Zhao S.-W."/>
            <person name="Mao J.-F."/>
            <person name="Jia S.-G."/>
            <person name="Mao Y.-M."/>
        </authorList>
    </citation>
    <scope>NUCLEOTIDE SEQUENCE</scope>
    <source>
        <strain evidence="6">AT0</strain>
        <tissue evidence="6">Leaf</tissue>
    </source>
</reference>
<name>A0A978VWM4_ZIZJJ</name>
<dbReference type="InterPro" id="IPR033467">
    <property type="entry name" value="Tesmin/TSO1-like_CXC"/>
</dbReference>
<evidence type="ECO:0000256" key="2">
    <source>
        <dbReference type="ARBA" id="ARBA00007267"/>
    </source>
</evidence>
<feature type="region of interest" description="Disordered" evidence="4">
    <location>
        <begin position="625"/>
        <end position="645"/>
    </location>
</feature>
<keyword evidence="3" id="KW-0539">Nucleus</keyword>
<feature type="domain" description="CRC" evidence="5">
    <location>
        <begin position="511"/>
        <end position="685"/>
    </location>
</feature>
<dbReference type="AlphaFoldDB" id="A0A978VWM4"/>
<dbReference type="PANTHER" id="PTHR46159:SF15">
    <property type="entry name" value="CRC DOMAIN-CONTAINING PROTEIN"/>
    <property type="match status" value="1"/>
</dbReference>
<gene>
    <name evidence="6" type="ORF">FEM48_Zijuj02G0161100</name>
</gene>
<feature type="compositionally biased region" description="Basic and acidic residues" evidence="4">
    <location>
        <begin position="78"/>
        <end position="91"/>
    </location>
</feature>
<feature type="region of interest" description="Disordered" evidence="4">
    <location>
        <begin position="783"/>
        <end position="816"/>
    </location>
</feature>
<feature type="compositionally biased region" description="Low complexity" evidence="4">
    <location>
        <begin position="803"/>
        <end position="814"/>
    </location>
</feature>
<evidence type="ECO:0000256" key="4">
    <source>
        <dbReference type="SAM" id="MobiDB-lite"/>
    </source>
</evidence>
<dbReference type="InterPro" id="IPR005172">
    <property type="entry name" value="CRC"/>
</dbReference>
<comment type="similarity">
    <text evidence="2">Belongs to the lin-54 family.</text>
</comment>
<feature type="region of interest" description="Disordered" evidence="4">
    <location>
        <begin position="77"/>
        <end position="104"/>
    </location>
</feature>
<sequence length="841" mass="93249">MDTPVKNQLSPATPFSSKFEDSPVFNFISNLSPIEPVKTRLNDHTFNSVNFSSPPSLFASPQISSFSETRFAIRRHHFSDPTKPDSSRSENENNTSEGVSVAVQPSNLRTEQLGYISPGSSAREVIDEPLTDNLELAIELPSSFKYDSGSPSSSVLPCDAINTDSVSDTTNTQAQLVQSVTVNSKERHILFEREKYLRRINRVEQNNEAARHDWEKKISDTDNLFNFDSPVTGEQPEGPDPRTVDTGSMSFISDVLEDDLNKFERPESTDPVGSCEHYVMGEPCKESKGTGDMKETDQTPAVLSSTLMDKLVVNDSNDMVDDKRRKGIQSSCKPRPQLHRTIRRRCLDFERAGSHEKKSSCECSGSSAVAIQSNSKVASVQNKFVHSMGGSFRSSSKLPGVGLHLNSLATPTEGKVVDNESWASESQRISKRVSIRSCDSLIPRETSHDKFSPKRSLERDLVPYDNEGQAIEEAHQTSTYVDEEFDSSSPQNKRHVHELQRKSEHVVENLACKRCNCKRSKCLKLYCECFAAGLYCVGSCSCIDCLNNPIHENTVLETRRQIESRNPLAFAPKVIKSTDAVAEFGVRINLRLNCTYLVISATDSGAIILRHCKPISLICFRSPESGPTEASQKNDETNKTPASARHKRGCNCRKSSCLKKYCECFQGGVGCSVSCRCIGCKNTFGRKDVGAEETEFKESKVETLGEKNATDVETVGEPDLLKTPSEIGRPPYQQPVTLRGKPSPSPQLFNRQNPEKSKVLCGQLKFETRFEVIPEDEALEKMESISQETSGLKSGSPDSKWVSPPHGHGESGSSLNCWRGGRKLILRSIPPFPNFNPPSHH</sequence>
<evidence type="ECO:0000313" key="7">
    <source>
        <dbReference type="Proteomes" id="UP000813462"/>
    </source>
</evidence>
<evidence type="ECO:0000259" key="5">
    <source>
        <dbReference type="PROSITE" id="PS51634"/>
    </source>
</evidence>
<evidence type="ECO:0000256" key="3">
    <source>
        <dbReference type="ARBA" id="ARBA00023242"/>
    </source>
</evidence>
<dbReference type="SMART" id="SM01114">
    <property type="entry name" value="CXC"/>
    <property type="match status" value="2"/>
</dbReference>
<organism evidence="6 7">
    <name type="scientific">Ziziphus jujuba var. spinosa</name>
    <dbReference type="NCBI Taxonomy" id="714518"/>
    <lineage>
        <taxon>Eukaryota</taxon>
        <taxon>Viridiplantae</taxon>
        <taxon>Streptophyta</taxon>
        <taxon>Embryophyta</taxon>
        <taxon>Tracheophyta</taxon>
        <taxon>Spermatophyta</taxon>
        <taxon>Magnoliopsida</taxon>
        <taxon>eudicotyledons</taxon>
        <taxon>Gunneridae</taxon>
        <taxon>Pentapetalae</taxon>
        <taxon>rosids</taxon>
        <taxon>fabids</taxon>
        <taxon>Rosales</taxon>
        <taxon>Rhamnaceae</taxon>
        <taxon>Paliureae</taxon>
        <taxon>Ziziphus</taxon>
    </lineage>
</organism>